<dbReference type="AlphaFoldDB" id="A0A0B7GSV8"/>
<evidence type="ECO:0000313" key="8">
    <source>
        <dbReference type="Proteomes" id="UP000042527"/>
    </source>
</evidence>
<reference evidence="8" key="1">
    <citation type="submission" date="2015-01" db="EMBL/GenBank/DDBJ databases">
        <authorList>
            <person name="Manzoor Shahid"/>
            <person name="Zubair Saima"/>
        </authorList>
    </citation>
    <scope>NUCLEOTIDE SEQUENCE [LARGE SCALE GENOMIC DNA]</scope>
    <source>
        <strain evidence="8">V1</strain>
    </source>
</reference>
<keyword evidence="5" id="KW-1278">Translocase</keyword>
<dbReference type="InterPro" id="IPR050107">
    <property type="entry name" value="ABC_carbohydrate_import_ATPase"/>
</dbReference>
<keyword evidence="6" id="KW-0472">Membrane</keyword>
<evidence type="ECO:0000256" key="4">
    <source>
        <dbReference type="ARBA" id="ARBA00022840"/>
    </source>
</evidence>
<protein>
    <submittedName>
        <fullName evidence="7">Uncharacterized protein</fullName>
    </submittedName>
</protein>
<organism evidence="7 8">
    <name type="scientific">Treponema phagedenis</name>
    <dbReference type="NCBI Taxonomy" id="162"/>
    <lineage>
        <taxon>Bacteria</taxon>
        <taxon>Pseudomonadati</taxon>
        <taxon>Spirochaetota</taxon>
        <taxon>Spirochaetia</taxon>
        <taxon>Spirochaetales</taxon>
        <taxon>Treponemataceae</taxon>
        <taxon>Treponema</taxon>
    </lineage>
</organism>
<keyword evidence="8" id="KW-1185">Reference proteome</keyword>
<evidence type="ECO:0000313" key="7">
    <source>
        <dbReference type="EMBL" id="CEM60597.1"/>
    </source>
</evidence>
<keyword evidence="1" id="KW-0813">Transport</keyword>
<keyword evidence="3" id="KW-0547">Nucleotide-binding</keyword>
<accession>A0A0B7GSV8</accession>
<dbReference type="Gene3D" id="3.40.50.300">
    <property type="entry name" value="P-loop containing nucleotide triphosphate hydrolases"/>
    <property type="match status" value="1"/>
</dbReference>
<evidence type="ECO:0000256" key="3">
    <source>
        <dbReference type="ARBA" id="ARBA00022741"/>
    </source>
</evidence>
<name>A0A0B7GSV8_TREPH</name>
<dbReference type="RefSeq" id="WP_269409989.1">
    <property type="nucleotide sequence ID" value="NZ_CDNC01000001.1"/>
</dbReference>
<dbReference type="EMBL" id="CDNC01000001">
    <property type="protein sequence ID" value="CEM60597.1"/>
    <property type="molecule type" value="Genomic_DNA"/>
</dbReference>
<dbReference type="Proteomes" id="UP000042527">
    <property type="component" value="Unassembled WGS sequence"/>
</dbReference>
<evidence type="ECO:0000256" key="1">
    <source>
        <dbReference type="ARBA" id="ARBA00022448"/>
    </source>
</evidence>
<dbReference type="PANTHER" id="PTHR43790">
    <property type="entry name" value="CARBOHYDRATE TRANSPORT ATP-BINDING PROTEIN MG119-RELATED"/>
    <property type="match status" value="1"/>
</dbReference>
<dbReference type="InterPro" id="IPR027417">
    <property type="entry name" value="P-loop_NTPase"/>
</dbReference>
<keyword evidence="4" id="KW-0067">ATP-binding</keyword>
<sequence length="77" mass="8768">MSEQREIYYIINNLAKQGMAIIMISSELPEVLGMSDKIMVVHEGKITGIVPAAEASQENYDTCNRRYSVIALTYRWI</sequence>
<gene>
    <name evidence="7" type="ORF">TPHV1_10265</name>
</gene>
<evidence type="ECO:0000256" key="6">
    <source>
        <dbReference type="ARBA" id="ARBA00023136"/>
    </source>
</evidence>
<evidence type="ECO:0000256" key="2">
    <source>
        <dbReference type="ARBA" id="ARBA00022475"/>
    </source>
</evidence>
<dbReference type="GO" id="GO:0005524">
    <property type="term" value="F:ATP binding"/>
    <property type="evidence" value="ECO:0007669"/>
    <property type="project" value="UniProtKB-KW"/>
</dbReference>
<keyword evidence="2" id="KW-1003">Cell membrane</keyword>
<dbReference type="PANTHER" id="PTHR43790:SF3">
    <property type="entry name" value="D-ALLOSE IMPORT ATP-BINDING PROTEIN ALSA-RELATED"/>
    <property type="match status" value="1"/>
</dbReference>
<evidence type="ECO:0000256" key="5">
    <source>
        <dbReference type="ARBA" id="ARBA00022967"/>
    </source>
</evidence>
<proteinExistence type="predicted"/>
<dbReference type="SUPFAM" id="SSF52540">
    <property type="entry name" value="P-loop containing nucleoside triphosphate hydrolases"/>
    <property type="match status" value="1"/>
</dbReference>